<evidence type="ECO:0008006" key="4">
    <source>
        <dbReference type="Google" id="ProtNLM"/>
    </source>
</evidence>
<dbReference type="InterPro" id="IPR053724">
    <property type="entry name" value="OMP_A26_sf"/>
</dbReference>
<reference evidence="2 3" key="1">
    <citation type="submission" date="2023-04" db="EMBL/GenBank/DDBJ databases">
        <title>Spirochaete genome identified in red abalone sample constitutes a novel genus.</title>
        <authorList>
            <person name="Sharma S.P."/>
            <person name="Purcell C.M."/>
            <person name="Hyde J.R."/>
            <person name="Severin A.J."/>
        </authorList>
    </citation>
    <scope>NUCLEOTIDE SEQUENCE [LARGE SCALE GENOMIC DNA]</scope>
    <source>
        <strain evidence="2 3">SP-2023</strain>
    </source>
</reference>
<dbReference type="Gene3D" id="2.40.128.90">
    <property type="entry name" value="OMPT-like"/>
    <property type="match status" value="1"/>
</dbReference>
<proteinExistence type="predicted"/>
<feature type="region of interest" description="Disordered" evidence="1">
    <location>
        <begin position="41"/>
        <end position="90"/>
    </location>
</feature>
<evidence type="ECO:0000313" key="3">
    <source>
        <dbReference type="Proteomes" id="UP001228690"/>
    </source>
</evidence>
<gene>
    <name evidence="2" type="ORF">P0082_03085</name>
</gene>
<name>A0ABY8MIP8_9SPIO</name>
<keyword evidence="3" id="KW-1185">Reference proteome</keyword>
<evidence type="ECO:0000256" key="1">
    <source>
        <dbReference type="SAM" id="MobiDB-lite"/>
    </source>
</evidence>
<dbReference type="Proteomes" id="UP001228690">
    <property type="component" value="Chromosome"/>
</dbReference>
<accession>A0ABY8MIP8</accession>
<evidence type="ECO:0000313" key="2">
    <source>
        <dbReference type="EMBL" id="WGK69859.1"/>
    </source>
</evidence>
<dbReference type="RefSeq" id="WP_326928054.1">
    <property type="nucleotide sequence ID" value="NZ_CP123443.1"/>
</dbReference>
<organism evidence="2 3">
    <name type="scientific">Candidatus Haliotispira prima</name>
    <dbReference type="NCBI Taxonomy" id="3034016"/>
    <lineage>
        <taxon>Bacteria</taxon>
        <taxon>Pseudomonadati</taxon>
        <taxon>Spirochaetota</taxon>
        <taxon>Spirochaetia</taxon>
        <taxon>Spirochaetales</taxon>
        <taxon>Spirochaetaceae</taxon>
        <taxon>Candidatus Haliotispira</taxon>
    </lineage>
</organism>
<dbReference type="EMBL" id="CP123443">
    <property type="protein sequence ID" value="WGK69859.1"/>
    <property type="molecule type" value="Genomic_DNA"/>
</dbReference>
<sequence length="417" mass="46050">MFCRIFPELRAVGCAKLQRMAALLFVVLLCCSVLPVLGAQGTPRAPSPPSRSRNNPEGAPAEREAGRPDPSFPKLELEDAPLRSPDTGRGGGVGRSDLLYRQFVFEAFSGYYGSVLSLYNTDESKGNSNGNTRESDWNNLYNIIVGAQVSGNVRNVHYKVWFGMPFNLGMDYVQLRNYEFADSSLTGRFNDDVSYRGTFSGKASYLLMGGLQIGASIVDRKSAKLIFGAGAEGFLGQWEIFGGKDHKNLLVNIDPNSSEEYASGTKTLSLSSGQVMPFLYLQGGAFLSPIVEVSIGVGYSPLTIWFAEENRIYEVNPTQYRRYGYFGQTILGEFQARIWFARRFTLNLGVKGRYTFKTTGNLRTYDIDSTGKPVDEQAFVLLTNAGAMEHFQISAFFGIGLAFDGKLPPGKDYKMPF</sequence>
<protein>
    <recommendedName>
        <fullName evidence="4">Outer membrane protein beta-barrel domain-containing protein</fullName>
    </recommendedName>
</protein>